<evidence type="ECO:0000313" key="5">
    <source>
        <dbReference type="Proteomes" id="UP000620327"/>
    </source>
</evidence>
<dbReference type="RefSeq" id="WP_187015414.1">
    <property type="nucleotide sequence ID" value="NZ_JACOQI010000013.1"/>
</dbReference>
<dbReference type="InterPro" id="IPR036291">
    <property type="entry name" value="NAD(P)-bd_dom_sf"/>
</dbReference>
<comment type="similarity">
    <text evidence="1 3">Belongs to the short-chain dehydrogenases/reductases (SDR) family.</text>
</comment>
<protein>
    <submittedName>
        <fullName evidence="4">SDR family NAD(P)-dependent oxidoreductase</fullName>
    </submittedName>
</protein>
<dbReference type="PRINTS" id="PR00080">
    <property type="entry name" value="SDRFAMILY"/>
</dbReference>
<dbReference type="PRINTS" id="PR00081">
    <property type="entry name" value="GDHRDH"/>
</dbReference>
<evidence type="ECO:0000256" key="2">
    <source>
        <dbReference type="ARBA" id="ARBA00023002"/>
    </source>
</evidence>
<dbReference type="GO" id="GO:0016491">
    <property type="term" value="F:oxidoreductase activity"/>
    <property type="evidence" value="ECO:0007669"/>
    <property type="project" value="UniProtKB-KW"/>
</dbReference>
<dbReference type="InterPro" id="IPR020904">
    <property type="entry name" value="Sc_DH/Rdtase_CS"/>
</dbReference>
<dbReference type="PROSITE" id="PS00061">
    <property type="entry name" value="ADH_SHORT"/>
    <property type="match status" value="1"/>
</dbReference>
<dbReference type="PANTHER" id="PTHR44196">
    <property type="entry name" value="DEHYDROGENASE/REDUCTASE SDR FAMILY MEMBER 7B"/>
    <property type="match status" value="1"/>
</dbReference>
<dbReference type="CDD" id="cd05233">
    <property type="entry name" value="SDR_c"/>
    <property type="match status" value="1"/>
</dbReference>
<dbReference type="GO" id="GO:0016020">
    <property type="term" value="C:membrane"/>
    <property type="evidence" value="ECO:0007669"/>
    <property type="project" value="TreeGrafter"/>
</dbReference>
<accession>A0A923MKH9</accession>
<dbReference type="PIRSF" id="PIRSF000126">
    <property type="entry name" value="11-beta-HSD1"/>
    <property type="match status" value="1"/>
</dbReference>
<organism evidence="4 5">
    <name type="scientific">Dysosmobacter segnis</name>
    <dbReference type="NCBI Taxonomy" id="2763042"/>
    <lineage>
        <taxon>Bacteria</taxon>
        <taxon>Bacillati</taxon>
        <taxon>Bacillota</taxon>
        <taxon>Clostridia</taxon>
        <taxon>Eubacteriales</taxon>
        <taxon>Oscillospiraceae</taxon>
        <taxon>Dysosmobacter</taxon>
    </lineage>
</organism>
<keyword evidence="2" id="KW-0560">Oxidoreductase</keyword>
<dbReference type="PANTHER" id="PTHR44196:SF2">
    <property type="entry name" value="SHORT-CHAIN DEHYDROGENASE-RELATED"/>
    <property type="match status" value="1"/>
</dbReference>
<dbReference type="Proteomes" id="UP000620327">
    <property type="component" value="Unassembled WGS sequence"/>
</dbReference>
<evidence type="ECO:0000256" key="3">
    <source>
        <dbReference type="RuleBase" id="RU000363"/>
    </source>
</evidence>
<dbReference type="SUPFAM" id="SSF51735">
    <property type="entry name" value="NAD(P)-binding Rossmann-fold domains"/>
    <property type="match status" value="1"/>
</dbReference>
<evidence type="ECO:0000313" key="4">
    <source>
        <dbReference type="EMBL" id="MBC5771189.1"/>
    </source>
</evidence>
<keyword evidence="5" id="KW-1185">Reference proteome</keyword>
<evidence type="ECO:0000256" key="1">
    <source>
        <dbReference type="ARBA" id="ARBA00006484"/>
    </source>
</evidence>
<comment type="caution">
    <text evidence="4">The sequence shown here is derived from an EMBL/GenBank/DDBJ whole genome shotgun (WGS) entry which is preliminary data.</text>
</comment>
<sequence>MKTAVITGASSGLGREFVRQFYSVFPEIERVWLIARRTDRLQELAEQLEEKGISTLALPLDLCDTMSFTAYQEHLVEEQPEIALLVNNAGCGYLGNIGEIDTVSQTRMIDLNLRALTAITNLSVPYMDKGSRILNVSSIASFCPTPRMTVYSATKAYVSAYTIGAAEELKAKGITVTAVCPGPMATEFLAVGHVVDSRPFELLPYCDQVQVAGGALRAARAGQTIYTPRLFYKFYRLLAKLTPAKLMVKLTKT</sequence>
<dbReference type="Gene3D" id="3.40.50.720">
    <property type="entry name" value="NAD(P)-binding Rossmann-like Domain"/>
    <property type="match status" value="1"/>
</dbReference>
<name>A0A923MKH9_9FIRM</name>
<dbReference type="InterPro" id="IPR002347">
    <property type="entry name" value="SDR_fam"/>
</dbReference>
<dbReference type="Pfam" id="PF00106">
    <property type="entry name" value="adh_short"/>
    <property type="match status" value="1"/>
</dbReference>
<dbReference type="EMBL" id="JACOQI010000013">
    <property type="protein sequence ID" value="MBC5771189.1"/>
    <property type="molecule type" value="Genomic_DNA"/>
</dbReference>
<reference evidence="4" key="1">
    <citation type="submission" date="2020-08" db="EMBL/GenBank/DDBJ databases">
        <title>Genome public.</title>
        <authorList>
            <person name="Liu C."/>
            <person name="Sun Q."/>
        </authorList>
    </citation>
    <scope>NUCLEOTIDE SEQUENCE</scope>
    <source>
        <strain evidence="4">BX15</strain>
    </source>
</reference>
<dbReference type="AlphaFoldDB" id="A0A923MKH9"/>
<gene>
    <name evidence="4" type="ORF">H8Z83_12820</name>
</gene>
<proteinExistence type="inferred from homology"/>